<comment type="caution">
    <text evidence="2">The sequence shown here is derived from an EMBL/GenBank/DDBJ whole genome shotgun (WGS) entry which is preliminary data.</text>
</comment>
<dbReference type="Pfam" id="PF24698">
    <property type="entry name" value="DUF7662"/>
    <property type="match status" value="1"/>
</dbReference>
<organism evidence="2 3">
    <name type="scientific">Neogemmobacter tilapiae</name>
    <dbReference type="NCBI Taxonomy" id="875041"/>
    <lineage>
        <taxon>Bacteria</taxon>
        <taxon>Pseudomonadati</taxon>
        <taxon>Pseudomonadota</taxon>
        <taxon>Alphaproteobacteria</taxon>
        <taxon>Rhodobacterales</taxon>
        <taxon>Paracoccaceae</taxon>
        <taxon>Neogemmobacter</taxon>
    </lineage>
</organism>
<dbReference type="EMBL" id="BMYJ01000002">
    <property type="protein sequence ID" value="GHC48375.1"/>
    <property type="molecule type" value="Genomic_DNA"/>
</dbReference>
<reference evidence="2" key="1">
    <citation type="journal article" date="2014" name="Int. J. Syst. Evol. Microbiol.">
        <title>Complete genome sequence of Corynebacterium casei LMG S-19264T (=DSM 44701T), isolated from a smear-ripened cheese.</title>
        <authorList>
            <consortium name="US DOE Joint Genome Institute (JGI-PGF)"/>
            <person name="Walter F."/>
            <person name="Albersmeier A."/>
            <person name="Kalinowski J."/>
            <person name="Ruckert C."/>
        </authorList>
    </citation>
    <scope>NUCLEOTIDE SEQUENCE</scope>
    <source>
        <strain evidence="2">KCTC 23310</strain>
    </source>
</reference>
<feature type="domain" description="DUF7662" evidence="1">
    <location>
        <begin position="4"/>
        <end position="78"/>
    </location>
</feature>
<evidence type="ECO:0000259" key="1">
    <source>
        <dbReference type="Pfam" id="PF24698"/>
    </source>
</evidence>
<evidence type="ECO:0000313" key="3">
    <source>
        <dbReference type="Proteomes" id="UP000638981"/>
    </source>
</evidence>
<gene>
    <name evidence="2" type="ORF">GCM10007315_07980</name>
</gene>
<evidence type="ECO:0000313" key="2">
    <source>
        <dbReference type="EMBL" id="GHC48375.1"/>
    </source>
</evidence>
<dbReference type="Proteomes" id="UP000638981">
    <property type="component" value="Unassembled WGS sequence"/>
</dbReference>
<protein>
    <recommendedName>
        <fullName evidence="1">DUF7662 domain-containing protein</fullName>
    </recommendedName>
</protein>
<sequence>MSKYSPLTEHLAARKDARVRMRFVDIETLLGFSLPHSARAHRPWWANTAHSHVQAKSWLEAGYETQDVDLEKELLTFAKLNTVEKDAREKDKKPRRHPLFGAMAGTITVAPGVDLTEPVYDDAWDWLSEKADRIEQGLKQR</sequence>
<reference evidence="2" key="2">
    <citation type="submission" date="2020-09" db="EMBL/GenBank/DDBJ databases">
        <authorList>
            <person name="Sun Q."/>
            <person name="Kim S."/>
        </authorList>
    </citation>
    <scope>NUCLEOTIDE SEQUENCE</scope>
    <source>
        <strain evidence="2">KCTC 23310</strain>
    </source>
</reference>
<proteinExistence type="predicted"/>
<accession>A0A918THA0</accession>
<dbReference type="AlphaFoldDB" id="A0A918THA0"/>
<dbReference type="InterPro" id="IPR056079">
    <property type="entry name" value="DUF7662"/>
</dbReference>
<dbReference type="RefSeq" id="WP_189410328.1">
    <property type="nucleotide sequence ID" value="NZ_BMYJ01000002.1"/>
</dbReference>
<keyword evidence="3" id="KW-1185">Reference proteome</keyword>
<name>A0A918THA0_9RHOB</name>